<dbReference type="AlphaFoldDB" id="D2QY88"/>
<name>D2QY88_PIRSD</name>
<sequence precursor="true">MKSFALFRLTRLAAMMIRTATSSLVMIVAVSTLHAEETNLSDLPIKRVVMYSSGVAFFEHAGEVEGNSAVELQFNVKDINDLLKSMVLEDLGGGRISTVSYGSKDPITRTLSTFSIDLTRNPTLADLLGQIRGEAIEIDAPTKVAGTIIGVEKRIVAVGKEDTIEQSYLTLLTDEGLRSVSLDNVGRIKLTNAKLDAELRQALLVLASGKSQEKKLVSLNFLGAGKRAVRVGYIQEAPIWKTSYRLVLDNDKQPLLQGWAIVENTTEADWNDVNLTLVSGRPISFVMDLYQPLYLARPEVKPELYASLRPRTYDQSLKDAEQDFAMLGEQMEAGKQDGLARSRELRKNLAAAAPSAPPAPGFASPSSGYDRATLKSSLESVANASDVGEMFRYAIATPVKLSRSTSAMLPIVNDSVEGSKVSIYNEASHIKHPLSGLRLKNSTDLHLMQGPITVFDDGAYAGDAQIQDLQPGTERLISYAMDLDTEVAPSLTNSPQSLVSIRLAKGVLFVSTKLERKKSYVIKNSGKSEKTVLIEYPVVANWKLLEPAEPSEKTRDLYRFAVKAEPGKAATLVVHEEQQLTEQLAANNLNNNQVQIYLQATVVSAEVKKALQEIVARKDSIQKAVQKRAELDRQVVVIDQEQKRIRDNMAQLPKESDLFRRYITKFTEQEDEIERLRGLITAAIDEETKLRSALDQYLLGIDIK</sequence>
<accession>D2QY88</accession>
<dbReference type="KEGG" id="psl:Psta_1627"/>
<organism evidence="3 4">
    <name type="scientific">Pirellula staleyi (strain ATCC 27377 / DSM 6068 / ICPB 4128)</name>
    <name type="common">Pirella staleyi</name>
    <dbReference type="NCBI Taxonomy" id="530564"/>
    <lineage>
        <taxon>Bacteria</taxon>
        <taxon>Pseudomonadati</taxon>
        <taxon>Planctomycetota</taxon>
        <taxon>Planctomycetia</taxon>
        <taxon>Pirellulales</taxon>
        <taxon>Pirellulaceae</taxon>
        <taxon>Pirellula</taxon>
    </lineage>
</organism>
<feature type="region of interest" description="Disordered" evidence="1">
    <location>
        <begin position="349"/>
        <end position="368"/>
    </location>
</feature>
<protein>
    <recommendedName>
        <fullName evidence="5">DUF4139 domain-containing protein</fullName>
    </recommendedName>
</protein>
<evidence type="ECO:0000256" key="1">
    <source>
        <dbReference type="SAM" id="MobiDB-lite"/>
    </source>
</evidence>
<proteinExistence type="predicted"/>
<reference evidence="3 4" key="1">
    <citation type="journal article" date="2009" name="Stand. Genomic Sci.">
        <title>Complete genome sequence of Pirellula staleyi type strain (ATCC 27377).</title>
        <authorList>
            <person name="Clum A."/>
            <person name="Tindall B.J."/>
            <person name="Sikorski J."/>
            <person name="Ivanova N."/>
            <person name="Mavrommatis K."/>
            <person name="Lucas S."/>
            <person name="Glavina del Rio T."/>
            <person name="Nolan M."/>
            <person name="Chen F."/>
            <person name="Tice H."/>
            <person name="Pitluck S."/>
            <person name="Cheng J.F."/>
            <person name="Chertkov O."/>
            <person name="Brettin T."/>
            <person name="Han C."/>
            <person name="Detter J.C."/>
            <person name="Kuske C."/>
            <person name="Bruce D."/>
            <person name="Goodwin L."/>
            <person name="Ovchinikova G."/>
            <person name="Pati A."/>
            <person name="Mikhailova N."/>
            <person name="Chen A."/>
            <person name="Palaniappan K."/>
            <person name="Land M."/>
            <person name="Hauser L."/>
            <person name="Chang Y.J."/>
            <person name="Jeffries C.D."/>
            <person name="Chain P."/>
            <person name="Rohde M."/>
            <person name="Goker M."/>
            <person name="Bristow J."/>
            <person name="Eisen J.A."/>
            <person name="Markowitz V."/>
            <person name="Hugenholtz P."/>
            <person name="Kyrpides N.C."/>
            <person name="Klenk H.P."/>
            <person name="Lapidus A."/>
        </authorList>
    </citation>
    <scope>NUCLEOTIDE SEQUENCE [LARGE SCALE GENOMIC DNA]</scope>
    <source>
        <strain evidence="4">ATCC 27377 / DSM 6068 / ICPB 4128</strain>
    </source>
</reference>
<dbReference type="HOGENOM" id="CLU_025153_0_0_0"/>
<keyword evidence="2" id="KW-0732">Signal</keyword>
<dbReference type="eggNOG" id="COG5316">
    <property type="taxonomic scope" value="Bacteria"/>
</dbReference>
<keyword evidence="4" id="KW-1185">Reference proteome</keyword>
<dbReference type="OrthoDB" id="9777444at2"/>
<dbReference type="STRING" id="530564.Psta_1627"/>
<evidence type="ECO:0008006" key="5">
    <source>
        <dbReference type="Google" id="ProtNLM"/>
    </source>
</evidence>
<dbReference type="EMBL" id="CP001848">
    <property type="protein sequence ID" value="ADB16302.1"/>
    <property type="molecule type" value="Genomic_DNA"/>
</dbReference>
<dbReference type="Proteomes" id="UP000001887">
    <property type="component" value="Chromosome"/>
</dbReference>
<evidence type="ECO:0000256" key="2">
    <source>
        <dbReference type="SAM" id="SignalP"/>
    </source>
</evidence>
<feature type="signal peptide" evidence="2">
    <location>
        <begin position="1"/>
        <end position="35"/>
    </location>
</feature>
<evidence type="ECO:0000313" key="3">
    <source>
        <dbReference type="EMBL" id="ADB16302.1"/>
    </source>
</evidence>
<gene>
    <name evidence="3" type="ordered locus">Psta_1627</name>
</gene>
<evidence type="ECO:0000313" key="4">
    <source>
        <dbReference type="Proteomes" id="UP000001887"/>
    </source>
</evidence>
<feature type="chain" id="PRO_5003034407" description="DUF4139 domain-containing protein" evidence="2">
    <location>
        <begin position="36"/>
        <end position="704"/>
    </location>
</feature>